<dbReference type="GO" id="GO:0004888">
    <property type="term" value="F:transmembrane signaling receptor activity"/>
    <property type="evidence" value="ECO:0007669"/>
    <property type="project" value="InterPro"/>
</dbReference>
<dbReference type="SUPFAM" id="SSF58104">
    <property type="entry name" value="Methyl-accepting chemotaxis protein (MCP) signaling domain"/>
    <property type="match status" value="1"/>
</dbReference>
<dbReference type="PANTHER" id="PTHR43531:SF11">
    <property type="entry name" value="METHYL-ACCEPTING CHEMOTAXIS PROTEIN 3"/>
    <property type="match status" value="1"/>
</dbReference>
<name>A0A1V1P3R3_9BACT</name>
<dbReference type="PRINTS" id="PR00260">
    <property type="entry name" value="CHEMTRNSDUCR"/>
</dbReference>
<gene>
    <name evidence="6" type="ORF">OMM_03929</name>
</gene>
<dbReference type="PANTHER" id="PTHR43531">
    <property type="entry name" value="PROTEIN ICFG"/>
    <property type="match status" value="1"/>
</dbReference>
<dbReference type="InterPro" id="IPR051310">
    <property type="entry name" value="MCP_chemotaxis"/>
</dbReference>
<dbReference type="SMART" id="SM00283">
    <property type="entry name" value="MA"/>
    <property type="match status" value="1"/>
</dbReference>
<dbReference type="Pfam" id="PF00015">
    <property type="entry name" value="MCPsignal"/>
    <property type="match status" value="1"/>
</dbReference>
<evidence type="ECO:0000256" key="3">
    <source>
        <dbReference type="PROSITE-ProRule" id="PRU00284"/>
    </source>
</evidence>
<keyword evidence="1" id="KW-0145">Chemotaxis</keyword>
<dbReference type="GO" id="GO:0016020">
    <property type="term" value="C:membrane"/>
    <property type="evidence" value="ECO:0007669"/>
    <property type="project" value="InterPro"/>
</dbReference>
<accession>A0A1V1P3R3</accession>
<proteinExistence type="inferred from homology"/>
<comment type="caution">
    <text evidence="6">The sequence shown here is derived from an EMBL/GenBank/DDBJ whole genome shotgun (WGS) entry which is preliminary data.</text>
</comment>
<evidence type="ECO:0000259" key="5">
    <source>
        <dbReference type="PROSITE" id="PS50111"/>
    </source>
</evidence>
<dbReference type="AlphaFoldDB" id="A0A1V1P3R3"/>
<keyword evidence="4" id="KW-0812">Transmembrane</keyword>
<dbReference type="InterPro" id="IPR004089">
    <property type="entry name" value="MCPsignal_dom"/>
</dbReference>
<evidence type="ECO:0000256" key="2">
    <source>
        <dbReference type="ARBA" id="ARBA00029447"/>
    </source>
</evidence>
<evidence type="ECO:0000313" key="6">
    <source>
        <dbReference type="EMBL" id="ETR69438.1"/>
    </source>
</evidence>
<organism evidence="6 7">
    <name type="scientific">Candidatus Magnetoglobus multicellularis str. Araruama</name>
    <dbReference type="NCBI Taxonomy" id="890399"/>
    <lineage>
        <taxon>Bacteria</taxon>
        <taxon>Pseudomonadati</taxon>
        <taxon>Thermodesulfobacteriota</taxon>
        <taxon>Desulfobacteria</taxon>
        <taxon>Desulfobacterales</taxon>
        <taxon>Desulfobacteraceae</taxon>
        <taxon>Candidatus Magnetoglobus</taxon>
    </lineage>
</organism>
<evidence type="ECO:0000256" key="4">
    <source>
        <dbReference type="SAM" id="Phobius"/>
    </source>
</evidence>
<dbReference type="GO" id="GO:0006935">
    <property type="term" value="P:chemotaxis"/>
    <property type="evidence" value="ECO:0007669"/>
    <property type="project" value="UniProtKB-KW"/>
</dbReference>
<evidence type="ECO:0000256" key="1">
    <source>
        <dbReference type="ARBA" id="ARBA00022500"/>
    </source>
</evidence>
<evidence type="ECO:0000313" key="7">
    <source>
        <dbReference type="Proteomes" id="UP000189670"/>
    </source>
</evidence>
<dbReference type="PROSITE" id="PS50111">
    <property type="entry name" value="CHEMOTAXIS_TRANSDUC_2"/>
    <property type="match status" value="1"/>
</dbReference>
<feature type="transmembrane region" description="Helical" evidence="4">
    <location>
        <begin position="26"/>
        <end position="45"/>
    </location>
</feature>
<protein>
    <recommendedName>
        <fullName evidence="5">Methyl-accepting transducer domain-containing protein</fullName>
    </recommendedName>
</protein>
<sequence>MADYGWNEVDIYQQDLNRTIEFTDEFILAMIAITILLGLVVGIVLSRLIIQPINEVVEGLTSSVEEVENEAAQVAALSNKLSERSGEQATGINEKANDLQNISDISNQNASHASDADSLVSETNTVVADANKSIGELNAFMKDIYEASEKTSQIIKTIDEIAFQTNLLALNAAVEAARAGEAGAGFAVVADEVRNLALRSAEAAGTTEELIQGITEKIHGGTSLGENTTKAFEEVTTRVSGVGELISSISRLSKEQAAAIEKLSASMAQMQDDVQKNVENANDSADASIEMTDQVDMMKSYVEQLVYVIEGFKHQQVLDESETMEGTDDIEE</sequence>
<dbReference type="GO" id="GO:0007165">
    <property type="term" value="P:signal transduction"/>
    <property type="evidence" value="ECO:0007669"/>
    <property type="project" value="UniProtKB-KW"/>
</dbReference>
<keyword evidence="3" id="KW-0807">Transducer</keyword>
<dbReference type="EMBL" id="ATBP01000641">
    <property type="protein sequence ID" value="ETR69438.1"/>
    <property type="molecule type" value="Genomic_DNA"/>
</dbReference>
<reference evidence="7" key="1">
    <citation type="submission" date="2012-11" db="EMBL/GenBank/DDBJ databases">
        <authorList>
            <person name="Lucero-Rivera Y.E."/>
            <person name="Tovar-Ramirez D."/>
        </authorList>
    </citation>
    <scope>NUCLEOTIDE SEQUENCE [LARGE SCALE GENOMIC DNA]</scope>
    <source>
        <strain evidence="7">Araruama</strain>
    </source>
</reference>
<keyword evidence="4" id="KW-0472">Membrane</keyword>
<feature type="domain" description="Methyl-accepting transducer" evidence="5">
    <location>
        <begin position="63"/>
        <end position="292"/>
    </location>
</feature>
<dbReference type="Gene3D" id="1.10.287.950">
    <property type="entry name" value="Methyl-accepting chemotaxis protein"/>
    <property type="match status" value="1"/>
</dbReference>
<comment type="similarity">
    <text evidence="2">Belongs to the methyl-accepting chemotaxis (MCP) protein family.</text>
</comment>
<dbReference type="InterPro" id="IPR004090">
    <property type="entry name" value="Chemotax_Me-accpt_rcpt"/>
</dbReference>
<dbReference type="Proteomes" id="UP000189670">
    <property type="component" value="Unassembled WGS sequence"/>
</dbReference>
<keyword evidence="4" id="KW-1133">Transmembrane helix</keyword>